<dbReference type="OrthoDB" id="9796448at2"/>
<dbReference type="InterPro" id="IPR035439">
    <property type="entry name" value="UPF0145_dom_sf"/>
</dbReference>
<keyword evidence="6" id="KW-1185">Reference proteome</keyword>
<evidence type="ECO:0000256" key="1">
    <source>
        <dbReference type="ARBA" id="ARBA00010751"/>
    </source>
</evidence>
<dbReference type="Gene3D" id="3.30.110.70">
    <property type="entry name" value="Hypothetical protein apc22750. Chain B"/>
    <property type="match status" value="1"/>
</dbReference>
<reference evidence="4" key="2">
    <citation type="submission" date="2019-12" db="EMBL/GenBank/DDBJ databases">
        <title>Hybrid Genome Assemblies of two High G+C Isolates from Undergraduate Microbiology Courses.</title>
        <authorList>
            <person name="Ne Ville C.J."/>
            <person name="Enright D."/>
            <person name="Hernandez I."/>
            <person name="Dodsworth J."/>
            <person name="Orwin P.M."/>
        </authorList>
    </citation>
    <scope>NUCLEOTIDE SEQUENCE [LARGE SCALE GENOMIC DNA]</scope>
    <source>
        <strain evidence="4">Neo</strain>
    </source>
</reference>
<dbReference type="HAMAP" id="MF_00338">
    <property type="entry name" value="UPF0145"/>
    <property type="match status" value="1"/>
</dbReference>
<evidence type="ECO:0000313" key="3">
    <source>
        <dbReference type="EMBL" id="AIL62131.1"/>
    </source>
</evidence>
<name>A0A077FFV4_9PSED</name>
<proteinExistence type="inferred from homology"/>
<evidence type="ECO:0000256" key="2">
    <source>
        <dbReference type="HAMAP-Rule" id="MF_00338"/>
    </source>
</evidence>
<dbReference type="Pfam" id="PF01906">
    <property type="entry name" value="YbjQ_1"/>
    <property type="match status" value="1"/>
</dbReference>
<accession>A0A077FFV4</accession>
<dbReference type="Proteomes" id="UP000426235">
    <property type="component" value="Chromosome"/>
</dbReference>
<dbReference type="AlphaFoldDB" id="A0A077FFV4"/>
<protein>
    <recommendedName>
        <fullName evidence="2">UPF0145 protein GPJ81_15505</fullName>
    </recommendedName>
</protein>
<dbReference type="InterPro" id="IPR002765">
    <property type="entry name" value="UPF0145_YbjQ-like"/>
</dbReference>
<evidence type="ECO:0000313" key="4">
    <source>
        <dbReference type="EMBL" id="QGW78036.1"/>
    </source>
</evidence>
<dbReference type="HOGENOM" id="CLU_117144_3_2_6"/>
<dbReference type="SUPFAM" id="SSF117782">
    <property type="entry name" value="YbjQ-like"/>
    <property type="match status" value="1"/>
</dbReference>
<dbReference type="EMBL" id="CP009048">
    <property type="protein sequence ID" value="AIL62131.1"/>
    <property type="molecule type" value="Genomic_DNA"/>
</dbReference>
<reference evidence="3" key="1">
    <citation type="submission" date="2014-07" db="EMBL/GenBank/DDBJ databases">
        <authorList>
            <person name="Lee K."/>
            <person name="Lim J.Y."/>
            <person name="Hwang I."/>
        </authorList>
    </citation>
    <scope>NUCLEOTIDE SEQUENCE [LARGE SCALE GENOMIC DNA]</scope>
    <source>
        <strain evidence="3">KL28</strain>
    </source>
</reference>
<dbReference type="EMBL" id="CP046621">
    <property type="protein sequence ID" value="QGW78036.1"/>
    <property type="molecule type" value="Genomic_DNA"/>
</dbReference>
<dbReference type="PANTHER" id="PTHR34068">
    <property type="entry name" value="UPF0145 PROTEIN YBJQ"/>
    <property type="match status" value="1"/>
</dbReference>
<comment type="similarity">
    <text evidence="1 2">Belongs to the UPF0145 family.</text>
</comment>
<gene>
    <name evidence="4" type="ORF">GPJ81_15505</name>
    <name evidence="3" type="ORF">PSAKL28_29410</name>
</gene>
<evidence type="ECO:0000313" key="5">
    <source>
        <dbReference type="Proteomes" id="UP000028931"/>
    </source>
</evidence>
<evidence type="ECO:0000313" key="6">
    <source>
        <dbReference type="Proteomes" id="UP000426235"/>
    </source>
</evidence>
<organism evidence="3 5">
    <name type="scientific">Pseudomonas alkylphenolica</name>
    <dbReference type="NCBI Taxonomy" id="237609"/>
    <lineage>
        <taxon>Bacteria</taxon>
        <taxon>Pseudomonadati</taxon>
        <taxon>Pseudomonadota</taxon>
        <taxon>Gammaproteobacteria</taxon>
        <taxon>Pseudomonadales</taxon>
        <taxon>Pseudomonadaceae</taxon>
        <taxon>Pseudomonas</taxon>
    </lineage>
</organism>
<dbReference type="eggNOG" id="COG0393">
    <property type="taxonomic scope" value="Bacteria"/>
</dbReference>
<dbReference type="PANTHER" id="PTHR34068:SF1">
    <property type="entry name" value="UPF0145 PROTEIN YBJQ"/>
    <property type="match status" value="1"/>
</dbReference>
<dbReference type="KEGG" id="palk:PSAKL28_29410"/>
<dbReference type="RefSeq" id="WP_038611801.1">
    <property type="nucleotide sequence ID" value="NZ_CP009048.1"/>
</dbReference>
<dbReference type="Proteomes" id="UP000028931">
    <property type="component" value="Chromosome"/>
</dbReference>
<sequence length="106" mass="11399">MIITTTGTVEGRQIAAYLDVVSAESVQGINVVRDVFASFRDFFGGRSQTLESALKEAREQATDEIKARARSLQADAVVGLDYEISMPSARGGMVVVFVTGTAVKLR</sequence>